<proteinExistence type="predicted"/>
<dbReference type="Proteomes" id="UP000310708">
    <property type="component" value="Unassembled WGS sequence"/>
</dbReference>
<sequence length="220" mass="24551">MISALHNGSKRIVQSSNPATAYSLQNNTTQLHTYAKRDSSDAAKIGIIIALVGACLVFIPLLARTFTKHRALKIRNEDTHHVRHSSFGRRQTTPFDDHYPRPPRGSVSRPRPRMTSYRPQEEEEEQLPAYEPPSKPIATAETVFNQQPAAENGMVDYHQRLSQDFTQSEEIMPSVSSSADLPLPVGASPTNDIRSQPPNYTHVTTNTTAPMPPPPAYDRR</sequence>
<keyword evidence="2" id="KW-0812">Transmembrane</keyword>
<evidence type="ECO:0000313" key="5">
    <source>
        <dbReference type="Proteomes" id="UP000307169"/>
    </source>
</evidence>
<keyword evidence="2" id="KW-0472">Membrane</keyword>
<comment type="caution">
    <text evidence="4">The sequence shown here is derived from an EMBL/GenBank/DDBJ whole genome shotgun (WGS) entry which is preliminary data.</text>
</comment>
<feature type="compositionally biased region" description="Polar residues" evidence="1">
    <location>
        <begin position="188"/>
        <end position="203"/>
    </location>
</feature>
<gene>
    <name evidence="4" type="ORF">E3Q01_04377</name>
    <name evidence="3" type="ORF">E3Q17_04335</name>
</gene>
<feature type="transmembrane region" description="Helical" evidence="2">
    <location>
        <begin position="42"/>
        <end position="63"/>
    </location>
</feature>
<dbReference type="EMBL" id="SPRX01000102">
    <property type="protein sequence ID" value="TIC61359.1"/>
    <property type="molecule type" value="Genomic_DNA"/>
</dbReference>
<feature type="region of interest" description="Disordered" evidence="1">
    <location>
        <begin position="168"/>
        <end position="220"/>
    </location>
</feature>
<feature type="compositionally biased region" description="Pro residues" evidence="1">
    <location>
        <begin position="210"/>
        <end position="220"/>
    </location>
</feature>
<organism evidence="4 6">
    <name type="scientific">Wallemia mellicola</name>
    <dbReference type="NCBI Taxonomy" id="1708541"/>
    <lineage>
        <taxon>Eukaryota</taxon>
        <taxon>Fungi</taxon>
        <taxon>Dikarya</taxon>
        <taxon>Basidiomycota</taxon>
        <taxon>Wallemiomycotina</taxon>
        <taxon>Wallemiomycetes</taxon>
        <taxon>Wallemiales</taxon>
        <taxon>Wallemiaceae</taxon>
        <taxon>Wallemia</taxon>
    </lineage>
</organism>
<keyword evidence="2" id="KW-1133">Transmembrane helix</keyword>
<evidence type="ECO:0000313" key="4">
    <source>
        <dbReference type="EMBL" id="TIC61359.1"/>
    </source>
</evidence>
<feature type="region of interest" description="Disordered" evidence="1">
    <location>
        <begin position="80"/>
        <end position="133"/>
    </location>
</feature>
<protein>
    <submittedName>
        <fullName evidence="4">Uncharacterized protein</fullName>
    </submittedName>
</protein>
<dbReference type="EMBL" id="SPRH01000099">
    <property type="protein sequence ID" value="TIB95289.1"/>
    <property type="molecule type" value="Genomic_DNA"/>
</dbReference>
<dbReference type="Proteomes" id="UP000307169">
    <property type="component" value="Unassembled WGS sequence"/>
</dbReference>
<feature type="compositionally biased region" description="Polar residues" evidence="1">
    <location>
        <begin position="168"/>
        <end position="179"/>
    </location>
</feature>
<evidence type="ECO:0000313" key="6">
    <source>
        <dbReference type="Proteomes" id="UP000310708"/>
    </source>
</evidence>
<name>A0A4T0LIM3_9BASI</name>
<evidence type="ECO:0000313" key="3">
    <source>
        <dbReference type="EMBL" id="TIB95289.1"/>
    </source>
</evidence>
<evidence type="ECO:0000256" key="1">
    <source>
        <dbReference type="SAM" id="MobiDB-lite"/>
    </source>
</evidence>
<reference evidence="5 6" key="1">
    <citation type="submission" date="2019-03" db="EMBL/GenBank/DDBJ databases">
        <title>Sequencing 25 genomes of Wallemia mellicola.</title>
        <authorList>
            <person name="Gostincar C."/>
        </authorList>
    </citation>
    <scope>NUCLEOTIDE SEQUENCE [LARGE SCALE GENOMIC DNA]</scope>
    <source>
        <strain evidence="3 5">EXF-1262</strain>
        <strain evidence="4 6">EXF-757</strain>
    </source>
</reference>
<evidence type="ECO:0000256" key="2">
    <source>
        <dbReference type="SAM" id="Phobius"/>
    </source>
</evidence>
<dbReference type="AlphaFoldDB" id="A0A4T0LIM3"/>
<accession>A0A4T0LIM3</accession>